<dbReference type="AlphaFoldDB" id="A0A3P7LZ46"/>
<dbReference type="Pfam" id="PF03690">
    <property type="entry name" value="MYG1_exonuc"/>
    <property type="match status" value="1"/>
</dbReference>
<comment type="similarity">
    <text evidence="1">Belongs to the MYG1 family.</text>
</comment>
<dbReference type="PANTHER" id="PTHR11215:SF1">
    <property type="entry name" value="MYG1 EXONUCLEASE"/>
    <property type="match status" value="1"/>
</dbReference>
<protein>
    <submittedName>
        <fullName evidence="2">Uncharacterized protein</fullName>
    </submittedName>
</protein>
<keyword evidence="3" id="KW-1185">Reference proteome</keyword>
<gene>
    <name evidence="2" type="ORF">DILT_LOCUS12154</name>
</gene>
<reference evidence="2 3" key="1">
    <citation type="submission" date="2018-11" db="EMBL/GenBank/DDBJ databases">
        <authorList>
            <consortium name="Pathogen Informatics"/>
        </authorList>
    </citation>
    <scope>NUCLEOTIDE SEQUENCE [LARGE SCALE GENOMIC DNA]</scope>
</reference>
<dbReference type="GO" id="GO:0005737">
    <property type="term" value="C:cytoplasm"/>
    <property type="evidence" value="ECO:0007669"/>
    <property type="project" value="TreeGrafter"/>
</dbReference>
<sequence length="193" mass="21508">MQSELLFCYHQTFLHSLHHGLQQCFSKALALVTGELVESIQNLATVWLPAKTLVAKGLESRFSVHPSGLIMRLTPSGCPWKEHFFALEKEMFVDADVTQEKDHLPFSKRPVFLVVDRPNDFSVHAIPIVADQPFSKRVPLPEAWAGKREEELDQAVGISGCVFVHSNCFLGIHKTLDGALEMAKLALKAAGYL</sequence>
<accession>A0A3P7LZ46</accession>
<dbReference type="InterPro" id="IPR003226">
    <property type="entry name" value="MYG1_exonuclease"/>
</dbReference>
<dbReference type="PANTHER" id="PTHR11215">
    <property type="entry name" value="METAL DEPENDENT HYDROLASE - RELATED"/>
    <property type="match status" value="1"/>
</dbReference>
<evidence type="ECO:0000256" key="1">
    <source>
        <dbReference type="ARBA" id="ARBA00010105"/>
    </source>
</evidence>
<dbReference type="OrthoDB" id="10265310at2759"/>
<dbReference type="EMBL" id="UYRU01065445">
    <property type="protein sequence ID" value="VDN16323.1"/>
    <property type="molecule type" value="Genomic_DNA"/>
</dbReference>
<proteinExistence type="inferred from homology"/>
<dbReference type="Proteomes" id="UP000281553">
    <property type="component" value="Unassembled WGS sequence"/>
</dbReference>
<organism evidence="2 3">
    <name type="scientific">Dibothriocephalus latus</name>
    <name type="common">Fish tapeworm</name>
    <name type="synonym">Diphyllobothrium latum</name>
    <dbReference type="NCBI Taxonomy" id="60516"/>
    <lineage>
        <taxon>Eukaryota</taxon>
        <taxon>Metazoa</taxon>
        <taxon>Spiralia</taxon>
        <taxon>Lophotrochozoa</taxon>
        <taxon>Platyhelminthes</taxon>
        <taxon>Cestoda</taxon>
        <taxon>Eucestoda</taxon>
        <taxon>Diphyllobothriidea</taxon>
        <taxon>Diphyllobothriidae</taxon>
        <taxon>Dibothriocephalus</taxon>
    </lineage>
</organism>
<name>A0A3P7LZ46_DIBLA</name>
<evidence type="ECO:0000313" key="3">
    <source>
        <dbReference type="Proteomes" id="UP000281553"/>
    </source>
</evidence>
<evidence type="ECO:0000313" key="2">
    <source>
        <dbReference type="EMBL" id="VDN16323.1"/>
    </source>
</evidence>
<dbReference type="GO" id="GO:0005634">
    <property type="term" value="C:nucleus"/>
    <property type="evidence" value="ECO:0007669"/>
    <property type="project" value="TreeGrafter"/>
</dbReference>